<proteinExistence type="predicted"/>
<keyword evidence="2" id="KW-0472">Membrane</keyword>
<feature type="transmembrane region" description="Helical" evidence="2">
    <location>
        <begin position="315"/>
        <end position="342"/>
    </location>
</feature>
<evidence type="ECO:0000313" key="4">
    <source>
        <dbReference type="Proteomes" id="UP000606991"/>
    </source>
</evidence>
<dbReference type="EMBL" id="JAEKNS010000019">
    <property type="protein sequence ID" value="MBJ7593486.1"/>
    <property type="molecule type" value="Genomic_DNA"/>
</dbReference>
<feature type="transmembrane region" description="Helical" evidence="2">
    <location>
        <begin position="160"/>
        <end position="176"/>
    </location>
</feature>
<protein>
    <submittedName>
        <fullName evidence="3">Uncharacterized protein</fullName>
    </submittedName>
</protein>
<dbReference type="RefSeq" id="WP_337308811.1">
    <property type="nucleotide sequence ID" value="NZ_JAEKNS010000019.1"/>
</dbReference>
<gene>
    <name evidence="3" type="ORF">JF886_01275</name>
</gene>
<keyword evidence="2" id="KW-0812">Transmembrane</keyword>
<feature type="transmembrane region" description="Helical" evidence="2">
    <location>
        <begin position="104"/>
        <end position="130"/>
    </location>
</feature>
<accession>A0A934JQ13</accession>
<feature type="transmembrane region" description="Helical" evidence="2">
    <location>
        <begin position="362"/>
        <end position="385"/>
    </location>
</feature>
<feature type="transmembrane region" description="Helical" evidence="2">
    <location>
        <begin position="35"/>
        <end position="54"/>
    </location>
</feature>
<name>A0A934JQ13_9BACT</name>
<evidence type="ECO:0000313" key="3">
    <source>
        <dbReference type="EMBL" id="MBJ7593486.1"/>
    </source>
</evidence>
<feature type="transmembrane region" description="Helical" evidence="2">
    <location>
        <begin position="206"/>
        <end position="226"/>
    </location>
</feature>
<feature type="transmembrane region" description="Helical" evidence="2">
    <location>
        <begin position="137"/>
        <end position="154"/>
    </location>
</feature>
<evidence type="ECO:0000256" key="1">
    <source>
        <dbReference type="SAM" id="MobiDB-lite"/>
    </source>
</evidence>
<feature type="region of interest" description="Disordered" evidence="1">
    <location>
        <begin position="1"/>
        <end position="22"/>
    </location>
</feature>
<feature type="transmembrane region" description="Helical" evidence="2">
    <location>
        <begin position="283"/>
        <end position="303"/>
    </location>
</feature>
<feature type="transmembrane region" description="Helical" evidence="2">
    <location>
        <begin position="238"/>
        <end position="263"/>
    </location>
</feature>
<reference evidence="3 4" key="1">
    <citation type="submission" date="2020-10" db="EMBL/GenBank/DDBJ databases">
        <title>Ca. Dormibacterota MAGs.</title>
        <authorList>
            <person name="Montgomery K."/>
        </authorList>
    </citation>
    <scope>NUCLEOTIDE SEQUENCE [LARGE SCALE GENOMIC DNA]</scope>
    <source>
        <strain evidence="3">SC8812_S17_18</strain>
    </source>
</reference>
<evidence type="ECO:0000256" key="2">
    <source>
        <dbReference type="SAM" id="Phobius"/>
    </source>
</evidence>
<dbReference type="Proteomes" id="UP000606991">
    <property type="component" value="Unassembled WGS sequence"/>
</dbReference>
<comment type="caution">
    <text evidence="3">The sequence shown here is derived from an EMBL/GenBank/DDBJ whole genome shotgun (WGS) entry which is preliminary data.</text>
</comment>
<organism evidence="3 4">
    <name type="scientific">Candidatus Aeolococcus gillhamiae</name>
    <dbReference type="NCBI Taxonomy" id="3127015"/>
    <lineage>
        <taxon>Bacteria</taxon>
        <taxon>Bacillati</taxon>
        <taxon>Candidatus Dormiibacterota</taxon>
        <taxon>Candidatus Dormibacteria</taxon>
        <taxon>Candidatus Aeolococcales</taxon>
        <taxon>Candidatus Aeolococcaceae</taxon>
        <taxon>Candidatus Aeolococcus</taxon>
    </lineage>
</organism>
<dbReference type="AlphaFoldDB" id="A0A934JQ13"/>
<sequence length="552" mass="60250">MTSTGSVAASTPTPTSQHSAARTRQSFIDRMTSPGGLFLSAVMLAAAFPLTAPIRDPDFWWHLRSGQLILHNGSLLHTDPFTYTVSSHVWTMHEWLSEVLFAELYHWGGLAAVVLVLSVVSWLGVLCILGRARLDRPGPFALGIGMVLAVIAGYPIWGPRAQMITFAFACLTLLLAERHLRKGGRLALLLLPIFLVWGNLHSGFLIGLGFITVIVVAETVAHLLHIKGRAPAARVRSLALILLGSLVVCAINLNGPSIILYPFGTLGSAAQQSLILEWHSPDFHDWSVRTFGVMLLSLVAFIVANRSIRLRDAALVLVTVVLALQSVRHIALFVAAATPVWITQADMLLARLRRRPHRQQKLPPVAMRVVSWAVLCGAVLGVYVGSRLLPSMHTREDSLFYAQDFPVCAARWLAADPLPLKVFNQYGEGGYLADKLSAHGDRVYIFGDAALMGDELLYSYGDVESVTPRWDSIVRAAGTDVVLFDSNAPLSNVMIHASDWVQVYRDAHNIAFAPKERVASLQLPPQPPFTAPNDTCTTLAQTPASRLDQQPG</sequence>
<feature type="transmembrane region" description="Helical" evidence="2">
    <location>
        <begin position="183"/>
        <end position="200"/>
    </location>
</feature>
<keyword evidence="2" id="KW-1133">Transmembrane helix</keyword>